<comment type="caution">
    <text evidence="3">The sequence shown here is derived from an EMBL/GenBank/DDBJ whole genome shotgun (WGS) entry which is preliminary data.</text>
</comment>
<evidence type="ECO:0000313" key="4">
    <source>
        <dbReference type="Proteomes" id="UP000626109"/>
    </source>
</evidence>
<name>A0A813J7Q9_POLGL</name>
<accession>A0A813J7Q9</accession>
<dbReference type="EMBL" id="CAJNNW010024171">
    <property type="protein sequence ID" value="CAE8671773.1"/>
    <property type="molecule type" value="Genomic_DNA"/>
</dbReference>
<sequence>PSLRKRESQGPLSARPSLAGAGRKIAATTHLKGSISARSAGPEPQVQAARDRGPLTSARAEAAQGRSQLTTPSESELSGPLLSPGTFQAAGADRRVDSEEDQSWRRESVATEVGSGPPVVDALSQALELELSKGGESLLRRLADVSSINLELRRQIEMQSQEISDLKESRAEEEQVRQLDALALERRLRLQASDAEARLQAEIDECRERAQQDEQRQRGLEGERALREGERDEARARIVDLEARLVASVAVAAEASYLASQGIGDRSVPPVAALPPPVAVLLPQAVPAATGPAAEPAASPQFCPPRQAALEMELHLVRSRFARETSMREATERRAAASEQEKQRLRAELEQSLAEVQRLRRELGRQSEQVGYGQELCSDLQLRLKQQQAAAEQQQAAAEQRLLKERGKFEAVNRLEAVLPRHLLIKALA</sequence>
<feature type="compositionally biased region" description="Basic and acidic residues" evidence="2">
    <location>
        <begin position="92"/>
        <end position="109"/>
    </location>
</feature>
<protein>
    <submittedName>
        <fullName evidence="3">Uncharacterized protein</fullName>
    </submittedName>
</protein>
<dbReference type="Proteomes" id="UP000626109">
    <property type="component" value="Unassembled WGS sequence"/>
</dbReference>
<organism evidence="3 4">
    <name type="scientific">Polarella glacialis</name>
    <name type="common">Dinoflagellate</name>
    <dbReference type="NCBI Taxonomy" id="89957"/>
    <lineage>
        <taxon>Eukaryota</taxon>
        <taxon>Sar</taxon>
        <taxon>Alveolata</taxon>
        <taxon>Dinophyceae</taxon>
        <taxon>Suessiales</taxon>
        <taxon>Suessiaceae</taxon>
        <taxon>Polarella</taxon>
    </lineage>
</organism>
<proteinExistence type="predicted"/>
<evidence type="ECO:0000256" key="1">
    <source>
        <dbReference type="SAM" id="Coils"/>
    </source>
</evidence>
<dbReference type="AlphaFoldDB" id="A0A813J7Q9"/>
<feature type="coiled-coil region" evidence="1">
    <location>
        <begin position="149"/>
        <end position="223"/>
    </location>
</feature>
<feature type="compositionally biased region" description="Low complexity" evidence="2">
    <location>
        <begin position="72"/>
        <end position="85"/>
    </location>
</feature>
<feature type="coiled-coil region" evidence="1">
    <location>
        <begin position="328"/>
        <end position="401"/>
    </location>
</feature>
<gene>
    <name evidence="3" type="ORF">PGLA2088_LOCUS17798</name>
</gene>
<feature type="non-terminal residue" evidence="3">
    <location>
        <position position="429"/>
    </location>
</feature>
<keyword evidence="1" id="KW-0175">Coiled coil</keyword>
<evidence type="ECO:0000313" key="3">
    <source>
        <dbReference type="EMBL" id="CAE8671773.1"/>
    </source>
</evidence>
<evidence type="ECO:0000256" key="2">
    <source>
        <dbReference type="SAM" id="MobiDB-lite"/>
    </source>
</evidence>
<feature type="region of interest" description="Disordered" evidence="2">
    <location>
        <begin position="1"/>
        <end position="118"/>
    </location>
</feature>
<reference evidence="3" key="1">
    <citation type="submission" date="2021-02" db="EMBL/GenBank/DDBJ databases">
        <authorList>
            <person name="Dougan E. K."/>
            <person name="Rhodes N."/>
            <person name="Thang M."/>
            <person name="Chan C."/>
        </authorList>
    </citation>
    <scope>NUCLEOTIDE SEQUENCE</scope>
</reference>